<gene>
    <name evidence="4" type="ORF">AABB28_18390</name>
</gene>
<dbReference type="EMBL" id="CP151762">
    <property type="protein sequence ID" value="WZU63762.1"/>
    <property type="molecule type" value="Genomic_DNA"/>
</dbReference>
<dbReference type="RefSeq" id="WP_342070137.1">
    <property type="nucleotide sequence ID" value="NZ_CP151762.1"/>
</dbReference>
<dbReference type="InterPro" id="IPR050680">
    <property type="entry name" value="YpeA/RimI_acetyltransf"/>
</dbReference>
<protein>
    <submittedName>
        <fullName evidence="4">GNAT family N-acetyltransferase</fullName>
    </submittedName>
</protein>
<sequence>MCAEQKNRSLRLCASWSYESTKMTRIVSFSGSGLDLGALHCAMLVAFSDYIVPLQPDADTFKAALSSRGFDPEASFVAVDDDEVIGFWNVATRNTKRYLIGSGTRIGHRGRGLASRLGMAAIRAAENAGIENFWLEVIEGNTGAERLYRKMGFGVTRKLDCYRLDHPSPDRSSCELSDFGTVANVIQRYSTWKPSWQNATESLYGAQLTPFLHGKGGVIIGAGGLVHQIAASEPSALEDLLAAAATVGSLTLVNVDSADNALCSLVQKLGAHRFIVQSEMCLSLPNVS</sequence>
<dbReference type="PANTHER" id="PTHR43420:SF44">
    <property type="entry name" value="ACETYLTRANSFERASE YPEA"/>
    <property type="match status" value="1"/>
</dbReference>
<evidence type="ECO:0000259" key="3">
    <source>
        <dbReference type="PROSITE" id="PS51186"/>
    </source>
</evidence>
<evidence type="ECO:0000256" key="2">
    <source>
        <dbReference type="ARBA" id="ARBA00023315"/>
    </source>
</evidence>
<dbReference type="InterPro" id="IPR000182">
    <property type="entry name" value="GNAT_dom"/>
</dbReference>
<dbReference type="Gene3D" id="3.40.630.30">
    <property type="match status" value="1"/>
</dbReference>
<dbReference type="Proteomes" id="UP001451782">
    <property type="component" value="Chromosome"/>
</dbReference>
<dbReference type="CDD" id="cd04301">
    <property type="entry name" value="NAT_SF"/>
    <property type="match status" value="1"/>
</dbReference>
<dbReference type="KEGG" id="yag:AABB28_18390"/>
<dbReference type="InterPro" id="IPR016181">
    <property type="entry name" value="Acyl_CoA_acyltransferase"/>
</dbReference>
<dbReference type="AlphaFoldDB" id="A0AAN0NHB5"/>
<dbReference type="Pfam" id="PF00583">
    <property type="entry name" value="Acetyltransf_1"/>
    <property type="match status" value="1"/>
</dbReference>
<keyword evidence="5" id="KW-1185">Reference proteome</keyword>
<evidence type="ECO:0000256" key="1">
    <source>
        <dbReference type="ARBA" id="ARBA00022679"/>
    </source>
</evidence>
<keyword evidence="2" id="KW-0012">Acyltransferase</keyword>
<accession>A0AAN0NHB5</accession>
<keyword evidence="1" id="KW-0808">Transferase</keyword>
<reference evidence="4 5" key="1">
    <citation type="submission" date="2024-04" db="EMBL/GenBank/DDBJ databases">
        <title>Phylogenomic analyses of a clade within the roseobacter group suggest taxonomic reassignments of species of the genera Aestuariivita, Citreicella, Loktanella, Nautella, Pelagibaca, Ruegeria, Thalassobius, Thiobacimonas and Tropicibacter, and the proposal o.</title>
        <authorList>
            <person name="Jeon C.O."/>
        </authorList>
    </citation>
    <scope>NUCLEOTIDE SEQUENCE [LARGE SCALE GENOMIC DNA]</scope>
    <source>
        <strain evidence="4 5">G8-12</strain>
    </source>
</reference>
<dbReference type="PROSITE" id="PS51186">
    <property type="entry name" value="GNAT"/>
    <property type="match status" value="1"/>
</dbReference>
<name>A0AAN0NHB5_9RHOB</name>
<organism evidence="4 5">
    <name type="scientific">Yoonia algicola</name>
    <dbReference type="NCBI Taxonomy" id="3137368"/>
    <lineage>
        <taxon>Bacteria</taxon>
        <taxon>Pseudomonadati</taxon>
        <taxon>Pseudomonadota</taxon>
        <taxon>Alphaproteobacteria</taxon>
        <taxon>Rhodobacterales</taxon>
        <taxon>Paracoccaceae</taxon>
        <taxon>Yoonia</taxon>
    </lineage>
</organism>
<dbReference type="SUPFAM" id="SSF55729">
    <property type="entry name" value="Acyl-CoA N-acyltransferases (Nat)"/>
    <property type="match status" value="1"/>
</dbReference>
<evidence type="ECO:0000313" key="5">
    <source>
        <dbReference type="Proteomes" id="UP001451782"/>
    </source>
</evidence>
<dbReference type="PANTHER" id="PTHR43420">
    <property type="entry name" value="ACETYLTRANSFERASE"/>
    <property type="match status" value="1"/>
</dbReference>
<feature type="domain" description="N-acetyltransferase" evidence="3">
    <location>
        <begin position="34"/>
        <end position="177"/>
    </location>
</feature>
<evidence type="ECO:0000313" key="4">
    <source>
        <dbReference type="EMBL" id="WZU63762.1"/>
    </source>
</evidence>
<dbReference type="GO" id="GO:0016747">
    <property type="term" value="F:acyltransferase activity, transferring groups other than amino-acyl groups"/>
    <property type="evidence" value="ECO:0007669"/>
    <property type="project" value="InterPro"/>
</dbReference>
<proteinExistence type="predicted"/>